<comment type="caution">
    <text evidence="1">The sequence shown here is derived from an EMBL/GenBank/DDBJ whole genome shotgun (WGS) entry which is preliminary data.</text>
</comment>
<reference evidence="1" key="1">
    <citation type="submission" date="2022-02" db="EMBL/GenBank/DDBJ databases">
        <title>Plant Genome Project.</title>
        <authorList>
            <person name="Zhang R.-G."/>
        </authorList>
    </citation>
    <scope>NUCLEOTIDE SEQUENCE</scope>
    <source>
        <strain evidence="1">AT1</strain>
    </source>
</reference>
<proteinExistence type="predicted"/>
<evidence type="ECO:0000313" key="1">
    <source>
        <dbReference type="EMBL" id="KAI8544903.1"/>
    </source>
</evidence>
<keyword evidence="2" id="KW-1185">Reference proteome</keyword>
<evidence type="ECO:0000313" key="2">
    <source>
        <dbReference type="Proteomes" id="UP001062846"/>
    </source>
</evidence>
<protein>
    <submittedName>
        <fullName evidence="1">Uncharacterized protein</fullName>
    </submittedName>
</protein>
<sequence>MDLNLFKLCSGLKFLGYLIILLVAAIIAVSYYAVVILTWGPHLLQGGFNSFLSFAIIAVFHFLLVMLVWSYFMVVFCDPGSVPENWELVVEEGNSEEGTSMPLTDCVAPENLASALPSSDGMERRHGVRYCRQCENGKPPRCHHCSVCQRCVLKMDHHCIWVVNCVGARNYKFFLLFLVYEKKKAVRWKYDFGRRKNFEQVFGTRKVLWFFPLFSKNDLENIPALQGLDFPTHPDDEV</sequence>
<dbReference type="EMBL" id="CM046394">
    <property type="protein sequence ID" value="KAI8544903.1"/>
    <property type="molecule type" value="Genomic_DNA"/>
</dbReference>
<dbReference type="Proteomes" id="UP001062846">
    <property type="component" value="Chromosome 7"/>
</dbReference>
<gene>
    <name evidence="1" type="ORF">RHMOL_Rhmol07G0001400</name>
</gene>
<name>A0ACC0MX81_RHOML</name>
<accession>A0ACC0MX81</accession>
<organism evidence="1 2">
    <name type="scientific">Rhododendron molle</name>
    <name type="common">Chinese azalea</name>
    <name type="synonym">Azalea mollis</name>
    <dbReference type="NCBI Taxonomy" id="49168"/>
    <lineage>
        <taxon>Eukaryota</taxon>
        <taxon>Viridiplantae</taxon>
        <taxon>Streptophyta</taxon>
        <taxon>Embryophyta</taxon>
        <taxon>Tracheophyta</taxon>
        <taxon>Spermatophyta</taxon>
        <taxon>Magnoliopsida</taxon>
        <taxon>eudicotyledons</taxon>
        <taxon>Gunneridae</taxon>
        <taxon>Pentapetalae</taxon>
        <taxon>asterids</taxon>
        <taxon>Ericales</taxon>
        <taxon>Ericaceae</taxon>
        <taxon>Ericoideae</taxon>
        <taxon>Rhodoreae</taxon>
        <taxon>Rhododendron</taxon>
    </lineage>
</organism>